<keyword evidence="3" id="KW-1185">Reference proteome</keyword>
<accession>A0ABV7IQ92</accession>
<evidence type="ECO:0000256" key="1">
    <source>
        <dbReference type="SAM" id="MobiDB-lite"/>
    </source>
</evidence>
<dbReference type="EMBL" id="JBHRTQ010000007">
    <property type="protein sequence ID" value="MFC3173789.1"/>
    <property type="molecule type" value="Genomic_DNA"/>
</dbReference>
<name>A0ABV7IQ92_9SPHN</name>
<dbReference type="RefSeq" id="WP_379509175.1">
    <property type="nucleotide sequence ID" value="NZ_JBHRTQ010000007.1"/>
</dbReference>
<feature type="region of interest" description="Disordered" evidence="1">
    <location>
        <begin position="155"/>
        <end position="175"/>
    </location>
</feature>
<evidence type="ECO:0000313" key="3">
    <source>
        <dbReference type="Proteomes" id="UP001595604"/>
    </source>
</evidence>
<organism evidence="2 3">
    <name type="scientific">Novosphingobium bradum</name>
    <dbReference type="NCBI Taxonomy" id="1737444"/>
    <lineage>
        <taxon>Bacteria</taxon>
        <taxon>Pseudomonadati</taxon>
        <taxon>Pseudomonadota</taxon>
        <taxon>Alphaproteobacteria</taxon>
        <taxon>Sphingomonadales</taxon>
        <taxon>Sphingomonadaceae</taxon>
        <taxon>Novosphingobium</taxon>
    </lineage>
</organism>
<evidence type="ECO:0000313" key="2">
    <source>
        <dbReference type="EMBL" id="MFC3173789.1"/>
    </source>
</evidence>
<comment type="caution">
    <text evidence="2">The sequence shown here is derived from an EMBL/GenBank/DDBJ whole genome shotgun (WGS) entry which is preliminary data.</text>
</comment>
<dbReference type="Proteomes" id="UP001595604">
    <property type="component" value="Unassembled WGS sequence"/>
</dbReference>
<sequence>MLSYVHVSSLVTQMPAGSNQWQAVVDALVDMWLLDYGSYSPGGEVVETTNQGFSYLFDIAAQRLIAAWGVSSGKNTEPRPASRMAGAPLGGPEGYHRGHAIPHTLGGGTDINLVPQAGWINVGPFRPLEKTAVATPGAFYFTYWTYRSATGQRPTGVEQGLLQPGQPAEVVPHGN</sequence>
<protein>
    <submittedName>
        <fullName evidence="2">Uncharacterized protein</fullName>
    </submittedName>
</protein>
<proteinExistence type="predicted"/>
<reference evidence="3" key="1">
    <citation type="journal article" date="2019" name="Int. J. Syst. Evol. Microbiol.">
        <title>The Global Catalogue of Microorganisms (GCM) 10K type strain sequencing project: providing services to taxonomists for standard genome sequencing and annotation.</title>
        <authorList>
            <consortium name="The Broad Institute Genomics Platform"/>
            <consortium name="The Broad Institute Genome Sequencing Center for Infectious Disease"/>
            <person name="Wu L."/>
            <person name="Ma J."/>
        </authorList>
    </citation>
    <scope>NUCLEOTIDE SEQUENCE [LARGE SCALE GENOMIC DNA]</scope>
    <source>
        <strain evidence="3">KCTC 42984</strain>
    </source>
</reference>
<gene>
    <name evidence="2" type="ORF">ACFOD9_05950</name>
</gene>